<gene>
    <name evidence="2" type="ORF">IFM60648_00047</name>
</gene>
<dbReference type="PANTHER" id="PTHR43173">
    <property type="entry name" value="ABC1 FAMILY PROTEIN"/>
    <property type="match status" value="1"/>
</dbReference>
<dbReference type="PANTHER" id="PTHR43173:SF33">
    <property type="entry name" value="ASCUS WALL ENDO-1,3-ALPHA-GLUCANASE-RELATED"/>
    <property type="match status" value="1"/>
</dbReference>
<name>A0ABQ0ZQR9_ASPLE</name>
<comment type="caution">
    <text evidence="2">The sequence shown here is derived from an EMBL/GenBank/DDBJ whole genome shotgun (WGS) entry which is preliminary data.</text>
</comment>
<evidence type="ECO:0000313" key="2">
    <source>
        <dbReference type="EMBL" id="GFF60855.1"/>
    </source>
</evidence>
<sequence length="570" mass="64346">MLSPQCYLNVLAIEISVHDGSRGVFSSPELSNEGLSREEMEEMVEMEDGTSVTNSENFTTYDREVNMKSAQQAHIDAFALNMAYGDPTNESSLTQAFDAANITGFQLFFSFDYAGNGAWPRSTVIIDHLTQYGSNSAYYHYNGKPLVSTFEGAVSAADWNDIKTETGCYFVPDWSSLGAKTALEASPGVPDGLFSWAAWLWGPNDMDTHVDASYMQYLDGKPYMMPVSPWFYTNLPGYKKNWVWNGDHLWYERWEQVLDLQPEWVEIISWNDYGESHYIGPLHENAMAAFEIDNASYNYVMAYMHEGWQDFLPYVIDLYKTGTATITQEGVQVWYRRAPGAACTNAGTSGNTASQFQVKFPPTEVLKDEYRRRGARGRGNTYTVGESKAVVAQADGSHLIYNDPPNGLFPYRRKRDLAGSSDQHQEDEDSAPLADADLLHEPALNATIRLDDFLLPATTPNNNLRRPAALPGTSFLDSRVYTDVLSSRRQRQRRPRQQPQQEPPTDSTGYPATYQIYMRPGRVFSQTDECDYEWGRLRGLRLRHARDWGHAVRRGGSLKRAVLSLQQPGP</sequence>
<feature type="region of interest" description="Disordered" evidence="1">
    <location>
        <begin position="486"/>
        <end position="512"/>
    </location>
</feature>
<protein>
    <submittedName>
        <fullName evidence="2">Mutanase Pc12g07500</fullName>
    </submittedName>
</protein>
<dbReference type="Proteomes" id="UP000465220">
    <property type="component" value="Unassembled WGS sequence"/>
</dbReference>
<accession>A0ABQ0ZQR9</accession>
<dbReference type="Gene3D" id="3.20.20.80">
    <property type="entry name" value="Glycosidases"/>
    <property type="match status" value="1"/>
</dbReference>
<dbReference type="InterPro" id="IPR005197">
    <property type="entry name" value="Glyco_hydro_71"/>
</dbReference>
<dbReference type="InterPro" id="IPR051130">
    <property type="entry name" value="Mito_struct-func_regulator"/>
</dbReference>
<evidence type="ECO:0000256" key="1">
    <source>
        <dbReference type="SAM" id="MobiDB-lite"/>
    </source>
</evidence>
<feature type="region of interest" description="Disordered" evidence="1">
    <location>
        <begin position="396"/>
        <end position="431"/>
    </location>
</feature>
<proteinExistence type="predicted"/>
<keyword evidence="3" id="KW-1185">Reference proteome</keyword>
<evidence type="ECO:0000313" key="3">
    <source>
        <dbReference type="Proteomes" id="UP000465220"/>
    </source>
</evidence>
<dbReference type="EMBL" id="BLKI01000001">
    <property type="protein sequence ID" value="GFF60855.1"/>
    <property type="molecule type" value="Genomic_DNA"/>
</dbReference>
<dbReference type="Pfam" id="PF03659">
    <property type="entry name" value="Glyco_hydro_71"/>
    <property type="match status" value="1"/>
</dbReference>
<organism evidence="2 3">
    <name type="scientific">Aspergillus lentulus</name>
    <dbReference type="NCBI Taxonomy" id="293939"/>
    <lineage>
        <taxon>Eukaryota</taxon>
        <taxon>Fungi</taxon>
        <taxon>Dikarya</taxon>
        <taxon>Ascomycota</taxon>
        <taxon>Pezizomycotina</taxon>
        <taxon>Eurotiomycetes</taxon>
        <taxon>Eurotiomycetidae</taxon>
        <taxon>Eurotiales</taxon>
        <taxon>Aspergillaceae</taxon>
        <taxon>Aspergillus</taxon>
        <taxon>Aspergillus subgen. Fumigati</taxon>
    </lineage>
</organism>
<reference evidence="2 3" key="1">
    <citation type="submission" date="2020-01" db="EMBL/GenBank/DDBJ databases">
        <title>Draft genome sequence of Aspergillus lentulus IFM 60648.</title>
        <authorList>
            <person name="Takahashi H."/>
            <person name="Yaguchi T."/>
        </authorList>
    </citation>
    <scope>NUCLEOTIDE SEQUENCE [LARGE SCALE GENOMIC DNA]</scope>
    <source>
        <strain evidence="2 3">IFM 60648</strain>
    </source>
</reference>
<dbReference type="CDD" id="cd11577">
    <property type="entry name" value="GH71"/>
    <property type="match status" value="1"/>
</dbReference>